<feature type="region of interest" description="Disordered" evidence="1">
    <location>
        <begin position="236"/>
        <end position="271"/>
    </location>
</feature>
<comment type="caution">
    <text evidence="3">The sequence shown here is derived from an EMBL/GenBank/DDBJ whole genome shotgun (WGS) entry which is preliminary data.</text>
</comment>
<dbReference type="PANTHER" id="PTHR43694:SF1">
    <property type="entry name" value="RIBONUCLEASE J"/>
    <property type="match status" value="1"/>
</dbReference>
<organism evidence="3 4">
    <name type="scientific">Rhododendron williamsianum</name>
    <dbReference type="NCBI Taxonomy" id="262921"/>
    <lineage>
        <taxon>Eukaryota</taxon>
        <taxon>Viridiplantae</taxon>
        <taxon>Streptophyta</taxon>
        <taxon>Embryophyta</taxon>
        <taxon>Tracheophyta</taxon>
        <taxon>Spermatophyta</taxon>
        <taxon>Magnoliopsida</taxon>
        <taxon>eudicotyledons</taxon>
        <taxon>Gunneridae</taxon>
        <taxon>Pentapetalae</taxon>
        <taxon>asterids</taxon>
        <taxon>Ericales</taxon>
        <taxon>Ericaceae</taxon>
        <taxon>Ericoideae</taxon>
        <taxon>Rhodoreae</taxon>
        <taxon>Rhododendron</taxon>
    </lineage>
</organism>
<feature type="domain" description="Myb-like" evidence="2">
    <location>
        <begin position="265"/>
        <end position="329"/>
    </location>
</feature>
<feature type="compositionally biased region" description="Basic and acidic residues" evidence="1">
    <location>
        <begin position="205"/>
        <end position="216"/>
    </location>
</feature>
<feature type="region of interest" description="Disordered" evidence="1">
    <location>
        <begin position="200"/>
        <end position="221"/>
    </location>
</feature>
<dbReference type="Gene3D" id="1.10.10.60">
    <property type="entry name" value="Homeodomain-like"/>
    <property type="match status" value="1"/>
</dbReference>
<dbReference type="EMBL" id="QEFC01000023">
    <property type="protein sequence ID" value="KAE9467546.1"/>
    <property type="molecule type" value="Genomic_DNA"/>
</dbReference>
<dbReference type="OrthoDB" id="1728727at2759"/>
<evidence type="ECO:0000256" key="1">
    <source>
        <dbReference type="SAM" id="MobiDB-lite"/>
    </source>
</evidence>
<feature type="compositionally biased region" description="Basic and acidic residues" evidence="1">
    <location>
        <begin position="236"/>
        <end position="253"/>
    </location>
</feature>
<protein>
    <recommendedName>
        <fullName evidence="2">Myb-like domain-containing protein</fullName>
    </recommendedName>
</protein>
<dbReference type="InterPro" id="IPR044822">
    <property type="entry name" value="Myb_DNA-bind_4"/>
</dbReference>
<feature type="region of interest" description="Disordered" evidence="1">
    <location>
        <begin position="144"/>
        <end position="184"/>
    </location>
</feature>
<feature type="non-terminal residue" evidence="3">
    <location>
        <position position="1"/>
    </location>
</feature>
<dbReference type="AlphaFoldDB" id="A0A6A4M2P6"/>
<gene>
    <name evidence="3" type="ORF">C3L33_00543</name>
</gene>
<name>A0A6A4M2P6_9ERIC</name>
<proteinExistence type="predicted"/>
<accession>A0A6A4M2P6</accession>
<evidence type="ECO:0000313" key="3">
    <source>
        <dbReference type="EMBL" id="KAE9467546.1"/>
    </source>
</evidence>
<evidence type="ECO:0000259" key="2">
    <source>
        <dbReference type="PROSITE" id="PS50090"/>
    </source>
</evidence>
<dbReference type="Pfam" id="PF13837">
    <property type="entry name" value="Myb_DNA-bind_4"/>
    <property type="match status" value="1"/>
</dbReference>
<dbReference type="Proteomes" id="UP000428333">
    <property type="component" value="Linkage Group LG01"/>
</dbReference>
<keyword evidence="4" id="KW-1185">Reference proteome</keyword>
<dbReference type="CDD" id="cd12203">
    <property type="entry name" value="GT1"/>
    <property type="match status" value="1"/>
</dbReference>
<dbReference type="PROSITE" id="PS50090">
    <property type="entry name" value="MYB_LIKE"/>
    <property type="match status" value="1"/>
</dbReference>
<dbReference type="PANTHER" id="PTHR43694">
    <property type="entry name" value="RIBONUCLEASE J"/>
    <property type="match status" value="1"/>
</dbReference>
<feature type="compositionally biased region" description="Low complexity" evidence="1">
    <location>
        <begin position="161"/>
        <end position="182"/>
    </location>
</feature>
<reference evidence="3 4" key="1">
    <citation type="journal article" date="2019" name="Genome Biol. Evol.">
        <title>The Rhododendron genome and chromosomal organization provide insight into shared whole-genome duplications across the heath family (Ericaceae).</title>
        <authorList>
            <person name="Soza V.L."/>
            <person name="Lindsley D."/>
            <person name="Waalkes A."/>
            <person name="Ramage E."/>
            <person name="Patwardhan R.P."/>
            <person name="Burton J.N."/>
            <person name="Adey A."/>
            <person name="Kumar A."/>
            <person name="Qiu R."/>
            <person name="Shendure J."/>
            <person name="Hall B."/>
        </authorList>
    </citation>
    <scope>NUCLEOTIDE SEQUENCE [LARGE SCALE GENOMIC DNA]</scope>
    <source>
        <strain evidence="3">RSF 1966-606</strain>
    </source>
</reference>
<evidence type="ECO:0000313" key="4">
    <source>
        <dbReference type="Proteomes" id="UP000428333"/>
    </source>
</evidence>
<dbReference type="InterPro" id="IPR001005">
    <property type="entry name" value="SANT/Myb"/>
</dbReference>
<sequence>MSQFMYNDGDKAFGTSSELCIGERLRIASDGIIVVSMEILRPQDADNFGERTLKGKIRITTRCLWLDKGKLLDALHKAAHAALSSCPVACPLAHMEKTVSESLRKMVRKYSSKSPEVIAVAVENPAAVLSDELKPDGAFETSSLRKMIRGQGSEDERLLSEEATTSGSESPESSPLDSQQSDDFGRSLLMPLMDQVVENVNGSSPHEEHSDKPKKETKVHKMPLMDQVVENINRSFPHEDHTDKPKKETKVDDSVGLPNSQIKHSKPAKRNKWKPEEIKKLIILRGELHEKFQVVKRRMALWEEISAHLLSDGITRTPGECKSLWASLVQRYEESKSDADIKKSWPYFEDLDKILSDLEATTKK</sequence>